<dbReference type="HOGENOM" id="CLU_471925_0_0_1"/>
<organism evidence="3">
    <name type="scientific">Caenorhabditis brenneri</name>
    <name type="common">Nematode worm</name>
    <dbReference type="NCBI Taxonomy" id="135651"/>
    <lineage>
        <taxon>Eukaryota</taxon>
        <taxon>Metazoa</taxon>
        <taxon>Ecdysozoa</taxon>
        <taxon>Nematoda</taxon>
        <taxon>Chromadorea</taxon>
        <taxon>Rhabditida</taxon>
        <taxon>Rhabditina</taxon>
        <taxon>Rhabditomorpha</taxon>
        <taxon>Rhabditoidea</taxon>
        <taxon>Rhabditidae</taxon>
        <taxon>Peloderinae</taxon>
        <taxon>Caenorhabditis</taxon>
    </lineage>
</organism>
<dbReference type="FunCoup" id="G0NKJ2">
    <property type="interactions" value="1927"/>
</dbReference>
<feature type="region of interest" description="Disordered" evidence="1">
    <location>
        <begin position="377"/>
        <end position="429"/>
    </location>
</feature>
<reference evidence="3" key="1">
    <citation type="submission" date="2011-07" db="EMBL/GenBank/DDBJ databases">
        <authorList>
            <consortium name="Caenorhabditis brenneri Sequencing and Analysis Consortium"/>
            <person name="Wilson R.K."/>
        </authorList>
    </citation>
    <scope>NUCLEOTIDE SEQUENCE [LARGE SCALE GENOMIC DNA]</scope>
    <source>
        <strain evidence="3">PB2801</strain>
    </source>
</reference>
<keyword evidence="3" id="KW-1185">Reference proteome</keyword>
<dbReference type="AlphaFoldDB" id="G0NKJ2"/>
<gene>
    <name evidence="2" type="ORF">CAEBREN_32636</name>
</gene>
<feature type="compositionally biased region" description="Low complexity" evidence="1">
    <location>
        <begin position="341"/>
        <end position="354"/>
    </location>
</feature>
<feature type="compositionally biased region" description="Low complexity" evidence="1">
    <location>
        <begin position="322"/>
        <end position="333"/>
    </location>
</feature>
<dbReference type="OrthoDB" id="5826127at2759"/>
<dbReference type="EMBL" id="GL379900">
    <property type="protein sequence ID" value="EGT32997.1"/>
    <property type="molecule type" value="Genomic_DNA"/>
</dbReference>
<proteinExistence type="predicted"/>
<feature type="compositionally biased region" description="Low complexity" evidence="1">
    <location>
        <begin position="1"/>
        <end position="12"/>
    </location>
</feature>
<name>G0NKJ2_CAEBE</name>
<evidence type="ECO:0000313" key="3">
    <source>
        <dbReference type="Proteomes" id="UP000008068"/>
    </source>
</evidence>
<feature type="compositionally biased region" description="Low complexity" evidence="1">
    <location>
        <begin position="384"/>
        <end position="397"/>
    </location>
</feature>
<dbReference type="STRING" id="135651.G0NKJ2"/>
<feature type="compositionally biased region" description="Pro residues" evidence="1">
    <location>
        <begin position="64"/>
        <end position="100"/>
    </location>
</feature>
<feature type="compositionally biased region" description="Basic and acidic residues" evidence="1">
    <location>
        <begin position="398"/>
        <end position="409"/>
    </location>
</feature>
<feature type="compositionally biased region" description="Low complexity" evidence="1">
    <location>
        <begin position="19"/>
        <end position="40"/>
    </location>
</feature>
<evidence type="ECO:0000313" key="2">
    <source>
        <dbReference type="EMBL" id="EGT32997.1"/>
    </source>
</evidence>
<dbReference type="eggNOG" id="ENOG502TGIT">
    <property type="taxonomic scope" value="Eukaryota"/>
</dbReference>
<protein>
    <submittedName>
        <fullName evidence="2">Uncharacterized protein</fullName>
    </submittedName>
</protein>
<dbReference type="InParanoid" id="G0NKJ2"/>
<sequence>MSNNQYNYHQQNYPPPQQYHPQSNSNYPPNPQYYPQNQVSFPPPPPSWSTTPRSHPQSNHYQNPPNPPTHYSAPFPPQSPSYYPHPPPPQNCAPPPPPPQEVTNIHGLVIGRTKQGERNWLFYSAGLKKGIVEIRRQGPNPRVVVSEMRIGQWMELTIYSPNFNGEFLLDRTNSYGYDVEFDDSDILPDPQFCSAKFFPARANLEEGELVVIARFGMRTIPDSRKLEMISYDIEYKHLIDDYSLIRNSHPAFDGRSFLVELQASVRGWVVLKVHEDHNKQLLCDSLPNAIVDFNVQFLEDCDPKLPDIMTGTGILQPFGTTQKQQQQQLQLQQHHVPGSVGQNQTNTSTGGSSSHRLQSEYSDVSVAAATPTILEHQKRAAQATTTTSTTNSTTTTTTRKEERPGETRTENSAPKPPRSIQNKKPDGLDEMDVVEDESNAEKEITHGTYNMPDRRFLKDVSGKTYERFQSERARKGEQEETALCTVVQKFEGMCLLYTAKKDVLNVLLYEKKCEGVKEPLQLGQCAFFKILPRQNETQDELLPRAPYTHIAVKMKEVTPESQEKITFFQQSVRCYGGLVEMCVKIKLTQGGKVFFHYEDDDQIRSDEDRRFYYLKATNGVLVTIPCQRIITLLNKDLSADFDLVAWVTHRRAVGNVSLHIGKIGKAYREFKDGTMRELEPVCTHWQSGKDGGLTDKQTDRQTDRHLGIWTFAHLLHTKR</sequence>
<accession>G0NKJ2</accession>
<dbReference type="Proteomes" id="UP000008068">
    <property type="component" value="Unassembled WGS sequence"/>
</dbReference>
<feature type="region of interest" description="Disordered" evidence="1">
    <location>
        <begin position="320"/>
        <end position="364"/>
    </location>
</feature>
<evidence type="ECO:0000256" key="1">
    <source>
        <dbReference type="SAM" id="MobiDB-lite"/>
    </source>
</evidence>
<feature type="region of interest" description="Disordered" evidence="1">
    <location>
        <begin position="1"/>
        <end position="104"/>
    </location>
</feature>